<keyword evidence="4 6" id="KW-0539">Nucleus</keyword>
<dbReference type="Gene3D" id="2.130.10.10">
    <property type="entry name" value="YVTN repeat-like/Quinoprotein amine dehydrogenase"/>
    <property type="match status" value="3"/>
</dbReference>
<dbReference type="InterPro" id="IPR011047">
    <property type="entry name" value="Quinoprotein_ADH-like_sf"/>
</dbReference>
<dbReference type="SUPFAM" id="SSF50998">
    <property type="entry name" value="Quinoprotein alcohol dehydrogenase-like"/>
    <property type="match status" value="1"/>
</dbReference>
<sequence length="1141" mass="126421">MAVSYVVSAKKSTCIVQGAVGNFTDGEDLNLIMGLVNRLDIYLVTNEGLRIIAEVPIFGKIVCMKIFRPKGEKSDSIVILTEKHHVAIIGWDAEKKCVVTRAAGNVADRVGRVSDHGTVLTIHSSGLIGIRIYDGTFKIIQWLVGSTDLKCYNVRFEDLHAVDIAFLDSAVDIFHISYIVNDANGRHLKIVELNMIDKELKPFSKQENIENEASTLIPVPSPCGGVIVIGQESILYKADDKTNPAVVPMSSPLLNQTTFTCFCQLDKSGERFLLADDHGRLLMLLLEIVEKMDGGASVCGMRLEFLGETSIAECITYLDNGVVFIGSRMGDSQLIRLETTPISSDGTFVKILETFPNIGPIRDMVSVDCDGQAQLVTCSGAFKEGSLRVIRNGIGIQEKADVDLPDVVGMYPLRFNSAFDNHLLVSNKTESHLLRLDGEEIEDVDLPGFDFKKRTVHGGGLFSPEAAVLLQVTQSEVLLMRQGSETKKWTAPGDSPYISKAVANNRFGQVVVCDRASLYYLKCSYEEASGELSIDLIKQINMPNEIACIDISNRKDDSNSEAEFIFVGLWISISVVGLSLPDLSQFMEVDLPSKILPRSLIATNIEGVFYLLVAMGDGILLYYRIDPTTGTLGEVKKASIGMRPPHLQRVSSGGKNHIFVCSDRPMIIFSSNQKLILSNVNVKVVHAVCSIQSSFYKDCLIYSDGKSMLIGMVDDIQKIHIRTIPLNESPRRIAYQKSSGTYAILSSREEGPFASQRLPASRSALETSFSKAKSHRTDTGMDANQQSQDVHSVLILDQNNFQVLHCHELGQNEHPLSIVSSTLGDDPTTYYVVGIALVYADENEAKTGRIIVFEVDLEDRTKLRKVHERDVKGAPYSMDVMNGKLVAGINSSVRLFEWSFDKELKLECSHFNNISALYVKTKGDQILVGDLMRSIQLLNYKSREGTFEELAKDWRAMWMMGVEFITADHVIGAESSGNLFTCELDKTKPESDGGRYKLVPNGFYYLGEGLNVFRRGSLVPMPSDALLEYDNSLLFGTSEGTVGIIVQFPAKYKEFLEAVQNAIAEVQNNCMRIEHSVYRQFAVNKWNEPASGFIDGDLIESLLDMRKEKALEVCKKLVGKYEGFDDPEDIIKAVEDLARLH</sequence>
<evidence type="ECO:0000256" key="4">
    <source>
        <dbReference type="ARBA" id="ARBA00023242"/>
    </source>
</evidence>
<dbReference type="Gene3D" id="1.10.150.910">
    <property type="match status" value="1"/>
</dbReference>
<evidence type="ECO:0000313" key="11">
    <source>
        <dbReference type="Proteomes" id="UP000835052"/>
    </source>
</evidence>
<organism evidence="10 11">
    <name type="scientific">Caenorhabditis auriculariae</name>
    <dbReference type="NCBI Taxonomy" id="2777116"/>
    <lineage>
        <taxon>Eukaryota</taxon>
        <taxon>Metazoa</taxon>
        <taxon>Ecdysozoa</taxon>
        <taxon>Nematoda</taxon>
        <taxon>Chromadorea</taxon>
        <taxon>Rhabditida</taxon>
        <taxon>Rhabditina</taxon>
        <taxon>Rhabditomorpha</taxon>
        <taxon>Rhabditoidea</taxon>
        <taxon>Rhabditidae</taxon>
        <taxon>Peloderinae</taxon>
        <taxon>Caenorhabditis</taxon>
    </lineage>
</organism>
<dbReference type="InterPro" id="IPR018846">
    <property type="entry name" value="Beta-prop_RSE1/DDB1/CPSF1_1st"/>
</dbReference>
<dbReference type="Pfam" id="PF03178">
    <property type="entry name" value="CPSF_A"/>
    <property type="match status" value="1"/>
</dbReference>
<protein>
    <recommendedName>
        <fullName evidence="3 6">DNA damage-binding protein 1</fullName>
    </recommendedName>
    <alternativeName>
        <fullName evidence="5 6">Damage-specific DNA-binding protein 1</fullName>
    </alternativeName>
</protein>
<dbReference type="Pfam" id="PF23726">
    <property type="entry name" value="Beta-prop_RSE1_2nd"/>
    <property type="match status" value="1"/>
</dbReference>
<comment type="caution">
    <text evidence="10">The sequence shown here is derived from an EMBL/GenBank/DDBJ whole genome shotgun (WGS) entry which is preliminary data.</text>
</comment>
<evidence type="ECO:0000256" key="1">
    <source>
        <dbReference type="ARBA" id="ARBA00004123"/>
    </source>
</evidence>
<dbReference type="GO" id="GO:0005634">
    <property type="term" value="C:nucleus"/>
    <property type="evidence" value="ECO:0007669"/>
    <property type="project" value="UniProtKB-SubCell"/>
</dbReference>
<evidence type="ECO:0000256" key="3">
    <source>
        <dbReference type="ARBA" id="ARBA00014577"/>
    </source>
</evidence>
<keyword evidence="6" id="KW-0963">Cytoplasm</keyword>
<name>A0A8S1H6G3_9PELO</name>
<evidence type="ECO:0000259" key="9">
    <source>
        <dbReference type="Pfam" id="PF23726"/>
    </source>
</evidence>
<comment type="subcellular location">
    <subcellularLocation>
        <location evidence="6">Cytoplasm</location>
    </subcellularLocation>
    <subcellularLocation>
        <location evidence="1 6">Nucleus</location>
    </subcellularLocation>
</comment>
<dbReference type="OrthoDB" id="433457at2759"/>
<accession>A0A8S1H6G3</accession>
<evidence type="ECO:0000256" key="5">
    <source>
        <dbReference type="ARBA" id="ARBA00031668"/>
    </source>
</evidence>
<evidence type="ECO:0000259" key="8">
    <source>
        <dbReference type="Pfam" id="PF10433"/>
    </source>
</evidence>
<evidence type="ECO:0000256" key="6">
    <source>
        <dbReference type="RuleBase" id="RU368023"/>
    </source>
</evidence>
<keyword evidence="11" id="KW-1185">Reference proteome</keyword>
<dbReference type="GO" id="GO:0003676">
    <property type="term" value="F:nucleic acid binding"/>
    <property type="evidence" value="ECO:0007669"/>
    <property type="project" value="InterPro"/>
</dbReference>
<evidence type="ECO:0000256" key="2">
    <source>
        <dbReference type="ARBA" id="ARBA00007453"/>
    </source>
</evidence>
<dbReference type="Pfam" id="PF10433">
    <property type="entry name" value="Beta-prop_RSE1_1st"/>
    <property type="match status" value="1"/>
</dbReference>
<dbReference type="EMBL" id="CAJGYM010000020">
    <property type="protein sequence ID" value="CAD6191269.1"/>
    <property type="molecule type" value="Genomic_DNA"/>
</dbReference>
<comment type="pathway">
    <text evidence="6">Protein modification; protein ubiquitination.</text>
</comment>
<dbReference type="Proteomes" id="UP000835052">
    <property type="component" value="Unassembled WGS sequence"/>
</dbReference>
<dbReference type="GO" id="GO:0043161">
    <property type="term" value="P:proteasome-mediated ubiquitin-dependent protein catabolic process"/>
    <property type="evidence" value="ECO:0007669"/>
    <property type="project" value="UniProtKB-UniRule"/>
</dbReference>
<evidence type="ECO:0000259" key="7">
    <source>
        <dbReference type="Pfam" id="PF03178"/>
    </source>
</evidence>
<comment type="function">
    <text evidence="6">Plays a role in DNA repair. May be a component of an E3 ubiquitin-protein ligase which promotes histone ubiquitination in response to UV irradiation. Histone ubiquitination may be important for subsequent DNA repair.</text>
</comment>
<feature type="domain" description="RSE1/DDB1/CPSF1 first beta-propeller" evidence="8">
    <location>
        <begin position="17"/>
        <end position="354"/>
    </location>
</feature>
<feature type="domain" description="RSE1/DDB1/CPSF1 C-terminal" evidence="7">
    <location>
        <begin position="792"/>
        <end position="1103"/>
    </location>
</feature>
<gene>
    <name evidence="10" type="ORF">CAUJ_LOCUS7188</name>
</gene>
<dbReference type="InterPro" id="IPR004871">
    <property type="entry name" value="RSE1/DDB1/CPSF1_C"/>
</dbReference>
<dbReference type="PANTHER" id="PTHR10644">
    <property type="entry name" value="DNA REPAIR/RNA PROCESSING CPSF FAMILY"/>
    <property type="match status" value="1"/>
</dbReference>
<dbReference type="InterPro" id="IPR058543">
    <property type="entry name" value="Beta-prop_RSE1/DDB1/CPSF1_2nd"/>
</dbReference>
<feature type="domain" description="RSE1/DDB1/CPSF1 second beta-propeller" evidence="9">
    <location>
        <begin position="396"/>
        <end position="711"/>
    </location>
</feature>
<dbReference type="InterPro" id="IPR050358">
    <property type="entry name" value="RSE1/DDB1/CFT1"/>
</dbReference>
<dbReference type="AlphaFoldDB" id="A0A8S1H6G3"/>
<comment type="similarity">
    <text evidence="2 6">Belongs to the DDB1 family.</text>
</comment>
<evidence type="ECO:0000313" key="10">
    <source>
        <dbReference type="EMBL" id="CAD6191269.1"/>
    </source>
</evidence>
<proteinExistence type="inferred from homology"/>
<reference evidence="10" key="1">
    <citation type="submission" date="2020-10" db="EMBL/GenBank/DDBJ databases">
        <authorList>
            <person name="Kikuchi T."/>
        </authorList>
    </citation>
    <scope>NUCLEOTIDE SEQUENCE</scope>
    <source>
        <strain evidence="10">NKZ352</strain>
    </source>
</reference>
<dbReference type="InterPro" id="IPR015943">
    <property type="entry name" value="WD40/YVTN_repeat-like_dom_sf"/>
</dbReference>
<dbReference type="GO" id="GO:0005737">
    <property type="term" value="C:cytoplasm"/>
    <property type="evidence" value="ECO:0007669"/>
    <property type="project" value="UniProtKB-SubCell"/>
</dbReference>